<dbReference type="AlphaFoldDB" id="A0AAV7RHI3"/>
<dbReference type="Proteomes" id="UP001066276">
    <property type="component" value="Chromosome 5"/>
</dbReference>
<name>A0AAV7RHI3_PLEWA</name>
<proteinExistence type="predicted"/>
<gene>
    <name evidence="1" type="ORF">NDU88_005084</name>
</gene>
<organism evidence="1 2">
    <name type="scientific">Pleurodeles waltl</name>
    <name type="common">Iberian ribbed newt</name>
    <dbReference type="NCBI Taxonomy" id="8319"/>
    <lineage>
        <taxon>Eukaryota</taxon>
        <taxon>Metazoa</taxon>
        <taxon>Chordata</taxon>
        <taxon>Craniata</taxon>
        <taxon>Vertebrata</taxon>
        <taxon>Euteleostomi</taxon>
        <taxon>Amphibia</taxon>
        <taxon>Batrachia</taxon>
        <taxon>Caudata</taxon>
        <taxon>Salamandroidea</taxon>
        <taxon>Salamandridae</taxon>
        <taxon>Pleurodelinae</taxon>
        <taxon>Pleurodeles</taxon>
    </lineage>
</organism>
<evidence type="ECO:0000313" key="1">
    <source>
        <dbReference type="EMBL" id="KAJ1152309.1"/>
    </source>
</evidence>
<accession>A0AAV7RHI3</accession>
<protein>
    <submittedName>
        <fullName evidence="1">Uncharacterized protein</fullName>
    </submittedName>
</protein>
<evidence type="ECO:0000313" key="2">
    <source>
        <dbReference type="Proteomes" id="UP001066276"/>
    </source>
</evidence>
<sequence length="115" mass="12956">MPLRESRFVYEGRNCQEDALADALVWWGRKCLAVAIVSNWARAGPQLQKAPWSLQHLQSSIRMGFRNPNATLIGTKAFMVPLETQKEHLDGPVFLVGDQQRNVMLVAADEVKHSL</sequence>
<keyword evidence="2" id="KW-1185">Reference proteome</keyword>
<reference evidence="1" key="1">
    <citation type="journal article" date="2022" name="bioRxiv">
        <title>Sequencing and chromosome-scale assembly of the giantPleurodeles waltlgenome.</title>
        <authorList>
            <person name="Brown T."/>
            <person name="Elewa A."/>
            <person name="Iarovenko S."/>
            <person name="Subramanian E."/>
            <person name="Araus A.J."/>
            <person name="Petzold A."/>
            <person name="Susuki M."/>
            <person name="Suzuki K.-i.T."/>
            <person name="Hayashi T."/>
            <person name="Toyoda A."/>
            <person name="Oliveira C."/>
            <person name="Osipova E."/>
            <person name="Leigh N.D."/>
            <person name="Simon A."/>
            <person name="Yun M.H."/>
        </authorList>
    </citation>
    <scope>NUCLEOTIDE SEQUENCE</scope>
    <source>
        <strain evidence="1">20211129_DDA</strain>
        <tissue evidence="1">Liver</tissue>
    </source>
</reference>
<dbReference type="EMBL" id="JANPWB010000009">
    <property type="protein sequence ID" value="KAJ1152309.1"/>
    <property type="molecule type" value="Genomic_DNA"/>
</dbReference>
<comment type="caution">
    <text evidence="1">The sequence shown here is derived from an EMBL/GenBank/DDBJ whole genome shotgun (WGS) entry which is preliminary data.</text>
</comment>